<dbReference type="Proteomes" id="UP000481252">
    <property type="component" value="Unassembled WGS sequence"/>
</dbReference>
<organism evidence="1 2">
    <name type="scientific">Mesorhizobium zhangyense</name>
    <dbReference type="NCBI Taxonomy" id="1776730"/>
    <lineage>
        <taxon>Bacteria</taxon>
        <taxon>Pseudomonadati</taxon>
        <taxon>Pseudomonadota</taxon>
        <taxon>Alphaproteobacteria</taxon>
        <taxon>Hyphomicrobiales</taxon>
        <taxon>Phyllobacteriaceae</taxon>
        <taxon>Mesorhizobium</taxon>
    </lineage>
</organism>
<keyword evidence="2" id="KW-1185">Reference proteome</keyword>
<accession>A0A7C9V9T2</accession>
<dbReference type="RefSeq" id="WP_165120885.1">
    <property type="nucleotide sequence ID" value="NZ_JAAKZG010000016.1"/>
</dbReference>
<name>A0A7C9V9T2_9HYPH</name>
<gene>
    <name evidence="1" type="ORF">G6N74_25910</name>
</gene>
<protein>
    <submittedName>
        <fullName evidence="1">Uncharacterized protein</fullName>
    </submittedName>
</protein>
<dbReference type="AlphaFoldDB" id="A0A7C9V9T2"/>
<proteinExistence type="predicted"/>
<comment type="caution">
    <text evidence="1">The sequence shown here is derived from an EMBL/GenBank/DDBJ whole genome shotgun (WGS) entry which is preliminary data.</text>
</comment>
<reference evidence="1 2" key="1">
    <citation type="submission" date="2020-02" db="EMBL/GenBank/DDBJ databases">
        <title>Genome sequence of the type strain CGMCC 1.15528 of Mesorhizobium zhangyense.</title>
        <authorList>
            <person name="Gao J."/>
            <person name="Sun J."/>
        </authorList>
    </citation>
    <scope>NUCLEOTIDE SEQUENCE [LARGE SCALE GENOMIC DNA]</scope>
    <source>
        <strain evidence="1 2">CGMCC 1.15528</strain>
    </source>
</reference>
<evidence type="ECO:0000313" key="1">
    <source>
        <dbReference type="EMBL" id="NGN44505.1"/>
    </source>
</evidence>
<dbReference type="EMBL" id="JAAKZG010000016">
    <property type="protein sequence ID" value="NGN44505.1"/>
    <property type="molecule type" value="Genomic_DNA"/>
</dbReference>
<sequence length="144" mass="15657">MPEGSGVARRWAGTFFIGLAVLWMMLTSAFAANNACEGVKLDLTKAHKQAYAPLVAAAMNNKVKPAQVEFEAIMESGDWSAAYISTPITDDGVMFFQSVNGKKQYRDVWGGFADPSEQTQLVSWAKKLGAPEKLAKCFAQTVTE</sequence>
<evidence type="ECO:0000313" key="2">
    <source>
        <dbReference type="Proteomes" id="UP000481252"/>
    </source>
</evidence>